<dbReference type="AlphaFoldDB" id="A0A177LWC6"/>
<dbReference type="EMBL" id="LUUG01000122">
    <property type="protein sequence ID" value="OAH97262.1"/>
    <property type="molecule type" value="Genomic_DNA"/>
</dbReference>
<keyword evidence="1" id="KW-0472">Membrane</keyword>
<protein>
    <submittedName>
        <fullName evidence="2">Uncharacterized protein</fullName>
    </submittedName>
</protein>
<organism evidence="2 3">
    <name type="scientific">Methylomonas methanica</name>
    <dbReference type="NCBI Taxonomy" id="421"/>
    <lineage>
        <taxon>Bacteria</taxon>
        <taxon>Pseudomonadati</taxon>
        <taxon>Pseudomonadota</taxon>
        <taxon>Gammaproteobacteria</taxon>
        <taxon>Methylococcales</taxon>
        <taxon>Methylococcaceae</taxon>
        <taxon>Methylomonas</taxon>
    </lineage>
</organism>
<evidence type="ECO:0000256" key="1">
    <source>
        <dbReference type="SAM" id="Phobius"/>
    </source>
</evidence>
<proteinExistence type="predicted"/>
<sequence length="188" mass="21433">MPVGYSSLRGLRIWVPYSGAPVPVTFTLAFTFMPYYRVDKRPFSVGDKITTAKDYYGRFTGAAKAVEDFLEESRPGSKTCRTNCLFVFCDEQCAKKHWSKMSNGKLYHVEIYEDSICHRGDMALMDRMKELVEEGKSIEELAGAYWRSECSSAPEIEIMVESAFVIEVLSVSDAERLAYLKERWGIGR</sequence>
<evidence type="ECO:0000313" key="2">
    <source>
        <dbReference type="EMBL" id="OAH97262.1"/>
    </source>
</evidence>
<dbReference type="SUPFAM" id="SSF56399">
    <property type="entry name" value="ADP-ribosylation"/>
    <property type="match status" value="1"/>
</dbReference>
<dbReference type="Proteomes" id="UP000078090">
    <property type="component" value="Unassembled WGS sequence"/>
</dbReference>
<gene>
    <name evidence="2" type="ORF">A1332_21585</name>
</gene>
<dbReference type="OrthoDB" id="1086405at2"/>
<comment type="caution">
    <text evidence="2">The sequence shown here is derived from an EMBL/GenBank/DDBJ whole genome shotgun (WGS) entry which is preliminary data.</text>
</comment>
<reference evidence="2 3" key="1">
    <citation type="submission" date="2016-03" db="EMBL/GenBank/DDBJ databases">
        <authorList>
            <person name="Ploux O."/>
        </authorList>
    </citation>
    <scope>NUCLEOTIDE SEQUENCE [LARGE SCALE GENOMIC DNA]</scope>
    <source>
        <strain evidence="2 3">R-45363</strain>
    </source>
</reference>
<feature type="transmembrane region" description="Helical" evidence="1">
    <location>
        <begin position="20"/>
        <end position="38"/>
    </location>
</feature>
<keyword evidence="1" id="KW-1133">Transmembrane helix</keyword>
<keyword evidence="1" id="KW-0812">Transmembrane</keyword>
<name>A0A177LWC6_METMH</name>
<evidence type="ECO:0000313" key="3">
    <source>
        <dbReference type="Proteomes" id="UP000078090"/>
    </source>
</evidence>
<accession>A0A177LWC6</accession>